<dbReference type="AlphaFoldDB" id="A0A3E1K9G8"/>
<accession>A0A3E1K9G8</accession>
<dbReference type="Proteomes" id="UP000260351">
    <property type="component" value="Unassembled WGS sequence"/>
</dbReference>
<name>A0A3E1K9G8_9GAMM</name>
<evidence type="ECO:0000313" key="1">
    <source>
        <dbReference type="EMBL" id="RFF30817.1"/>
    </source>
</evidence>
<protein>
    <submittedName>
        <fullName evidence="1">Uncharacterized protein</fullName>
    </submittedName>
</protein>
<gene>
    <name evidence="1" type="ORF">DZC52_06470</name>
</gene>
<sequence length="68" mass="7052">HPLAPSAGRSRLGGRDDGQVPVDLIRGLPSVGAFGWEVPALRFAAAGTTLCVGSGFRGVWWGFGKGCR</sequence>
<evidence type="ECO:0000313" key="2">
    <source>
        <dbReference type="Proteomes" id="UP000260351"/>
    </source>
</evidence>
<feature type="non-terminal residue" evidence="1">
    <location>
        <position position="1"/>
    </location>
</feature>
<keyword evidence="2" id="KW-1185">Reference proteome</keyword>
<comment type="caution">
    <text evidence="1">The sequence shown here is derived from an EMBL/GenBank/DDBJ whole genome shotgun (WGS) entry which is preliminary data.</text>
</comment>
<reference evidence="1 2" key="1">
    <citation type="submission" date="2018-08" db="EMBL/GenBank/DDBJ databases">
        <title>Wenzhouxiangella salilacus sp. nov., a novel bacterium isolated from a saline lake in Xinjiang Province, China.</title>
        <authorList>
            <person name="Han S."/>
        </authorList>
    </citation>
    <scope>NUCLEOTIDE SEQUENCE [LARGE SCALE GENOMIC DNA]</scope>
    <source>
        <strain evidence="1 2">XDB06</strain>
    </source>
</reference>
<proteinExistence type="predicted"/>
<organism evidence="1 2">
    <name type="scientific">Wenzhouxiangella sediminis</name>
    <dbReference type="NCBI Taxonomy" id="1792836"/>
    <lineage>
        <taxon>Bacteria</taxon>
        <taxon>Pseudomonadati</taxon>
        <taxon>Pseudomonadota</taxon>
        <taxon>Gammaproteobacteria</taxon>
        <taxon>Chromatiales</taxon>
        <taxon>Wenzhouxiangellaceae</taxon>
        <taxon>Wenzhouxiangella</taxon>
    </lineage>
</organism>
<dbReference type="EMBL" id="QUZK01000030">
    <property type="protein sequence ID" value="RFF30817.1"/>
    <property type="molecule type" value="Genomic_DNA"/>
</dbReference>